<proteinExistence type="predicted"/>
<organism evidence="1 2">
    <name type="scientific">Naganishia cerealis</name>
    <dbReference type="NCBI Taxonomy" id="610337"/>
    <lineage>
        <taxon>Eukaryota</taxon>
        <taxon>Fungi</taxon>
        <taxon>Dikarya</taxon>
        <taxon>Basidiomycota</taxon>
        <taxon>Agaricomycotina</taxon>
        <taxon>Tremellomycetes</taxon>
        <taxon>Filobasidiales</taxon>
        <taxon>Filobasidiaceae</taxon>
        <taxon>Naganishia</taxon>
    </lineage>
</organism>
<name>A0ACC2VS35_9TREE</name>
<evidence type="ECO:0000313" key="1">
    <source>
        <dbReference type="EMBL" id="KAJ9102235.1"/>
    </source>
</evidence>
<accession>A0ACC2VS35</accession>
<dbReference type="EMBL" id="JASBWR010000052">
    <property type="protein sequence ID" value="KAJ9102235.1"/>
    <property type="molecule type" value="Genomic_DNA"/>
</dbReference>
<evidence type="ECO:0000313" key="2">
    <source>
        <dbReference type="Proteomes" id="UP001241377"/>
    </source>
</evidence>
<protein>
    <submittedName>
        <fullName evidence="1">Uncharacterized protein</fullName>
    </submittedName>
</protein>
<dbReference type="Proteomes" id="UP001241377">
    <property type="component" value="Unassembled WGS sequence"/>
</dbReference>
<comment type="caution">
    <text evidence="1">The sequence shown here is derived from an EMBL/GenBank/DDBJ whole genome shotgun (WGS) entry which is preliminary data.</text>
</comment>
<keyword evidence="2" id="KW-1185">Reference proteome</keyword>
<sequence>MASMSTSEKNGAGGLVQPVDGSTTHHRTQYYANGEGDMGGDDASISADSQDTDEVALARLGYKSEMIREFGNLSTFSFAMSIMGMCSSIATTFNTPLLYGGGPASVVWCWLIGSIFNTTLGASVAEIVSAYPTSGGVYTASLQSMRIGSSSVGWIVGWLNLLGQTAGVASTEFGLAQMIWAGCALGKDGDFVVTTGMQFGLFVGLLIVHGFLNSLKTRDLAFLTQGFVFVNIGMTLIIVIVLLATTGRENMHPASYVFTQVYNYTGWQNNGLAFMFGLLSVQWTMTDYDAAAHISEEVKKAAIAAPVAIFVAVIGTGALGWVLNVVMVLCSGDINDLPGISGSAFLTIMANRMGKTGALILWPFVCLVAFFTVQTATQACARTFYAFRYGLSRDGGLPDRGLFGRLNGYTKTPVWSVWLVIVLSIAMGALSWASLIAAQAIFSMCAVAMDLSYVIPVVCRRWYSNHPEVKFRPGPFYMGSWGLWVNIIMVSWTVFECIILAFPTIQPITAQNFNYASVITIGVMILSGIWYALGGRRHYHGPKPNLGETHERHTENNMLAPSKDEEASEKDIARLAA</sequence>
<reference evidence="1" key="1">
    <citation type="submission" date="2023-04" db="EMBL/GenBank/DDBJ databases">
        <title>Draft Genome sequencing of Naganishia species isolated from polar environments using Oxford Nanopore Technology.</title>
        <authorList>
            <person name="Leo P."/>
            <person name="Venkateswaran K."/>
        </authorList>
    </citation>
    <scope>NUCLEOTIDE SEQUENCE</scope>
    <source>
        <strain evidence="1">MNA-CCFEE 5261</strain>
    </source>
</reference>
<gene>
    <name evidence="1" type="ORF">QFC19_004779</name>
</gene>